<name>A0A151NI20_ALLMI</name>
<dbReference type="AlphaFoldDB" id="A0A151NI20"/>
<dbReference type="Proteomes" id="UP000050525">
    <property type="component" value="Unassembled WGS sequence"/>
</dbReference>
<keyword evidence="3" id="KW-1185">Reference proteome</keyword>
<dbReference type="PANTHER" id="PTHR35538">
    <property type="entry name" value="LIG_CHAN-GLU_BD DOMAIN-CONTAINING PROTEIN"/>
    <property type="match status" value="1"/>
</dbReference>
<feature type="compositionally biased region" description="Basic and acidic residues" evidence="1">
    <location>
        <begin position="188"/>
        <end position="198"/>
    </location>
</feature>
<evidence type="ECO:0000256" key="1">
    <source>
        <dbReference type="SAM" id="MobiDB-lite"/>
    </source>
</evidence>
<evidence type="ECO:0000313" key="3">
    <source>
        <dbReference type="Proteomes" id="UP000050525"/>
    </source>
</evidence>
<feature type="region of interest" description="Disordered" evidence="1">
    <location>
        <begin position="177"/>
        <end position="218"/>
    </location>
</feature>
<proteinExistence type="predicted"/>
<gene>
    <name evidence="2" type="ORF">Y1Q_0024193</name>
</gene>
<sequence length="956" mass="107167">MHYFGGNQKILKVTSRSSWQPCLSSQENVFKQLALKNPALNKTVPYYTSFVTSVTLWDRGVYHHDCKHHHKGPSLPCPRFTAHMKISPGTHESTYMLGTAFQDLPVKEINQNREIISTQRCPWKNSGSFRRGQKQVFQTKLPIYREYKVPKLPPPSLASSEEDLAHAVIHPHAPSMRNQEVPLAEATRSTEEKKEPEGPKLLGQNTEINEDTGLEELDRVQDSTIPLVSEMESTCSNISRSTSSVISNQTSFSFERDTNWSDFSRKLSSATISRKGSTPLSQLRSSSFSMSAMASSDTELEADSSSSQVSNQSALQKSSLMVANGYCNNILNPSLNSSSYHGTADNLQGSSYSVKKCSGQTPSFVEIWHDRLLHHWPVLPPISPQRAFSDTSCHVRSQVTELTSGMQEAFEELEGISIFSGSSLSQENRSDSFDETSTHLSEASQRAVSLSIGCISEDESLTEVRLSLLDHQNWEKADQDTGNQNNMEEWGNATEEISGLKIKNIMGFTALDANGFLLHPAPAFLKENKTSDTYSNNGIADQQSIYTMSDGIISGNTLKNEAVQPNKDGRIKSSTTGASLDKGYGSAFQLTDMNETAPKMENGEAHFTGQTHKIQVCTGLEEPAEDSHEESYCIGAETRRDSQSPANRESHFKLDNGSLQEIEQQQKAKERQAQVLHIYSKLCETQAPAHQPPETTTISKFEDFDFLAKYCIFSQEKLAKYKRAFEAELAFTEREFLKLGLHELKYYIDQDKEEIGQRREEVKEKRTGHTCFTKSTERTDGRGGEFQVDTDGDGYLNCMQVLMALKEIVPSEALTDAEELYVYRILEIVDYYVTDGLTDLRLFAVMASLAQKIASLDNFMKSLIGRMDFKALELKIYKAKQLFLWNIDSQSCSFTVDQFLVELKAGGISEEHEAAVQRELKHIKKLDVLDFLTYLPLFVLIHNSVIANPLDDSRTI</sequence>
<evidence type="ECO:0000313" key="2">
    <source>
        <dbReference type="EMBL" id="KYO36453.1"/>
    </source>
</evidence>
<organism evidence="2 3">
    <name type="scientific">Alligator mississippiensis</name>
    <name type="common">American alligator</name>
    <dbReference type="NCBI Taxonomy" id="8496"/>
    <lineage>
        <taxon>Eukaryota</taxon>
        <taxon>Metazoa</taxon>
        <taxon>Chordata</taxon>
        <taxon>Craniata</taxon>
        <taxon>Vertebrata</taxon>
        <taxon>Euteleostomi</taxon>
        <taxon>Archelosauria</taxon>
        <taxon>Archosauria</taxon>
        <taxon>Crocodylia</taxon>
        <taxon>Alligatoridae</taxon>
        <taxon>Alligatorinae</taxon>
        <taxon>Alligator</taxon>
    </lineage>
</organism>
<feature type="region of interest" description="Disordered" evidence="1">
    <location>
        <begin position="292"/>
        <end position="311"/>
    </location>
</feature>
<dbReference type="EMBL" id="AKHW03002956">
    <property type="protein sequence ID" value="KYO36453.1"/>
    <property type="molecule type" value="Genomic_DNA"/>
</dbReference>
<dbReference type="PANTHER" id="PTHR35538:SF6">
    <property type="entry name" value="EF-HAND DOMAIN-CONTAINING PROTEIN"/>
    <property type="match status" value="1"/>
</dbReference>
<protein>
    <submittedName>
        <fullName evidence="2">Uncharacterized protein</fullName>
    </submittedName>
</protein>
<accession>A0A151NI20</accession>
<dbReference type="STRING" id="8496.A0A151NI20"/>
<comment type="caution">
    <text evidence="2">The sequence shown here is derived from an EMBL/GenBank/DDBJ whole genome shotgun (WGS) entry which is preliminary data.</text>
</comment>
<reference evidence="2 3" key="1">
    <citation type="journal article" date="2012" name="Genome Biol.">
        <title>Sequencing three crocodilian genomes to illuminate the evolution of archosaurs and amniotes.</title>
        <authorList>
            <person name="St John J.A."/>
            <person name="Braun E.L."/>
            <person name="Isberg S.R."/>
            <person name="Miles L.G."/>
            <person name="Chong A.Y."/>
            <person name="Gongora J."/>
            <person name="Dalzell P."/>
            <person name="Moran C."/>
            <person name="Bed'hom B."/>
            <person name="Abzhanov A."/>
            <person name="Burgess S.C."/>
            <person name="Cooksey A.M."/>
            <person name="Castoe T.A."/>
            <person name="Crawford N.G."/>
            <person name="Densmore L.D."/>
            <person name="Drew J.C."/>
            <person name="Edwards S.V."/>
            <person name="Faircloth B.C."/>
            <person name="Fujita M.K."/>
            <person name="Greenwold M.J."/>
            <person name="Hoffmann F.G."/>
            <person name="Howard J.M."/>
            <person name="Iguchi T."/>
            <person name="Janes D.E."/>
            <person name="Khan S.Y."/>
            <person name="Kohno S."/>
            <person name="de Koning A.J."/>
            <person name="Lance S.L."/>
            <person name="McCarthy F.M."/>
            <person name="McCormack J.E."/>
            <person name="Merchant M.E."/>
            <person name="Peterson D.G."/>
            <person name="Pollock D.D."/>
            <person name="Pourmand N."/>
            <person name="Raney B.J."/>
            <person name="Roessler K.A."/>
            <person name="Sanford J.R."/>
            <person name="Sawyer R.H."/>
            <person name="Schmidt C.J."/>
            <person name="Triplett E.W."/>
            <person name="Tuberville T.D."/>
            <person name="Venegas-Anaya M."/>
            <person name="Howard J.T."/>
            <person name="Jarvis E.D."/>
            <person name="Guillette L.J.Jr."/>
            <person name="Glenn T.C."/>
            <person name="Green R.E."/>
            <person name="Ray D.A."/>
        </authorList>
    </citation>
    <scope>NUCLEOTIDE SEQUENCE [LARGE SCALE GENOMIC DNA]</scope>
    <source>
        <strain evidence="2">KSC_2009_1</strain>
    </source>
</reference>